<dbReference type="PANTHER" id="PTHR47966">
    <property type="entry name" value="BETA-SITE APP-CLEAVING ENZYME, ISOFORM A-RELATED"/>
    <property type="match status" value="1"/>
</dbReference>
<evidence type="ECO:0000256" key="1">
    <source>
        <dbReference type="ARBA" id="ARBA00007447"/>
    </source>
</evidence>
<keyword evidence="4" id="KW-0378">Hydrolase</keyword>
<dbReference type="EMBL" id="JAULSR010000001">
    <property type="protein sequence ID" value="KAK0634368.1"/>
    <property type="molecule type" value="Genomic_DNA"/>
</dbReference>
<evidence type="ECO:0000256" key="3">
    <source>
        <dbReference type="PIRSR" id="PIRSR601461-1"/>
    </source>
</evidence>
<dbReference type="Gene3D" id="2.40.70.10">
    <property type="entry name" value="Acid Proteases"/>
    <property type="match status" value="2"/>
</dbReference>
<reference evidence="7" key="1">
    <citation type="submission" date="2023-06" db="EMBL/GenBank/DDBJ databases">
        <title>Genome-scale phylogeny and comparative genomics of the fungal order Sordariales.</title>
        <authorList>
            <consortium name="Lawrence Berkeley National Laboratory"/>
            <person name="Hensen N."/>
            <person name="Bonometti L."/>
            <person name="Westerberg I."/>
            <person name="Brannstrom I.O."/>
            <person name="Guillou S."/>
            <person name="Cros-Aarteil S."/>
            <person name="Calhoun S."/>
            <person name="Haridas S."/>
            <person name="Kuo A."/>
            <person name="Mondo S."/>
            <person name="Pangilinan J."/>
            <person name="Riley R."/>
            <person name="LaButti K."/>
            <person name="Andreopoulos B."/>
            <person name="Lipzen A."/>
            <person name="Chen C."/>
            <person name="Yanf M."/>
            <person name="Daum C."/>
            <person name="Ng V."/>
            <person name="Clum A."/>
            <person name="Steindorff A."/>
            <person name="Ohm R."/>
            <person name="Martin F."/>
            <person name="Silar P."/>
            <person name="Natvig D."/>
            <person name="Lalanne C."/>
            <person name="Gautier V."/>
            <person name="Ament-velasquez S.L."/>
            <person name="Kruys A."/>
            <person name="Hutchinson M.I."/>
            <person name="Powell A.J."/>
            <person name="Barry K."/>
            <person name="Miller A.N."/>
            <person name="Grigoriev I.V."/>
            <person name="Debuchy R."/>
            <person name="Gladieux P."/>
            <person name="Thoren M.H."/>
            <person name="Johannesson H."/>
        </authorList>
    </citation>
    <scope>NUCLEOTIDE SEQUENCE</scope>
    <source>
        <strain evidence="7">SMH3391-2</strain>
    </source>
</reference>
<name>A0AA39XI00_9PEZI</name>
<dbReference type="PANTHER" id="PTHR47966:SF1">
    <property type="entry name" value="ASPARTYL PROTEINASE"/>
    <property type="match status" value="1"/>
</dbReference>
<feature type="active site" evidence="3">
    <location>
        <position position="306"/>
    </location>
</feature>
<feature type="chain" id="PRO_5041415770" evidence="5">
    <location>
        <begin position="19"/>
        <end position="426"/>
    </location>
</feature>
<dbReference type="InterPro" id="IPR021109">
    <property type="entry name" value="Peptidase_aspartic_dom_sf"/>
</dbReference>
<dbReference type="InterPro" id="IPR001969">
    <property type="entry name" value="Aspartic_peptidase_AS"/>
</dbReference>
<comment type="caution">
    <text evidence="7">The sequence shown here is derived from an EMBL/GenBank/DDBJ whole genome shotgun (WGS) entry which is preliminary data.</text>
</comment>
<dbReference type="Pfam" id="PF00026">
    <property type="entry name" value="Asp"/>
    <property type="match status" value="1"/>
</dbReference>
<dbReference type="InterPro" id="IPR001461">
    <property type="entry name" value="Aspartic_peptidase_A1"/>
</dbReference>
<accession>A0AA39XI00</accession>
<dbReference type="PROSITE" id="PS00141">
    <property type="entry name" value="ASP_PROTEASE"/>
    <property type="match status" value="1"/>
</dbReference>
<dbReference type="AlphaFoldDB" id="A0AA39XI00"/>
<feature type="active site" evidence="3">
    <location>
        <position position="108"/>
    </location>
</feature>
<dbReference type="PRINTS" id="PR00792">
    <property type="entry name" value="PEPSIN"/>
</dbReference>
<dbReference type="Proteomes" id="UP001174934">
    <property type="component" value="Unassembled WGS sequence"/>
</dbReference>
<dbReference type="GO" id="GO:0004190">
    <property type="term" value="F:aspartic-type endopeptidase activity"/>
    <property type="evidence" value="ECO:0007669"/>
    <property type="project" value="UniProtKB-KW"/>
</dbReference>
<keyword evidence="5" id="KW-0732">Signal</keyword>
<keyword evidence="2 4" id="KW-0064">Aspartyl protease</keyword>
<dbReference type="InterPro" id="IPR033121">
    <property type="entry name" value="PEPTIDASE_A1"/>
</dbReference>
<dbReference type="GO" id="GO:0006508">
    <property type="term" value="P:proteolysis"/>
    <property type="evidence" value="ECO:0007669"/>
    <property type="project" value="UniProtKB-KW"/>
</dbReference>
<sequence>MAAFHVIFVTLFLSLVYAFPASLVSGDTKTNSGFSVEVVRNPDHVRNGPAEYARALAKHGGQRLRGSNSFLAAGPSDNLPATALQYDREWVCTVGFGTPRQNLSMILDTGSSDVWAFSQEFNENHDTPHHAFNPQLSTSVVPVPNSSFQVGYGDGSYANGTVALDTITLGDVIIPGATIELATNAADGLANDLTTDGIFGLAYNFTNQISPRALPTVVSMLYKLIPAPLFTADLSHHNEGGYGYTFGYIELGAYTGDIHWTPVISDTTQDPQLRGFWSVDFSTLRVGATRFNLDISASTPRSAIVDTGTSLLLMPRYIVNQYYAMAPGAVQQDEHWIFPCAVHVPDFHIAFAGTDKGVWEATIPGKYINFSPYAPDNDTWCYGGIQNAPDDWTYSLFGDTFLKSVYAVFDYGAKRVGFASKNLDLS</sequence>
<feature type="domain" description="Peptidase A1" evidence="6">
    <location>
        <begin position="90"/>
        <end position="419"/>
    </location>
</feature>
<keyword evidence="8" id="KW-1185">Reference proteome</keyword>
<evidence type="ECO:0000313" key="7">
    <source>
        <dbReference type="EMBL" id="KAK0634368.1"/>
    </source>
</evidence>
<evidence type="ECO:0000259" key="6">
    <source>
        <dbReference type="PROSITE" id="PS51767"/>
    </source>
</evidence>
<dbReference type="PROSITE" id="PS51767">
    <property type="entry name" value="PEPTIDASE_A1"/>
    <property type="match status" value="1"/>
</dbReference>
<evidence type="ECO:0000256" key="5">
    <source>
        <dbReference type="SAM" id="SignalP"/>
    </source>
</evidence>
<keyword evidence="4" id="KW-0645">Protease</keyword>
<dbReference type="SUPFAM" id="SSF50630">
    <property type="entry name" value="Acid proteases"/>
    <property type="match status" value="1"/>
</dbReference>
<evidence type="ECO:0000313" key="8">
    <source>
        <dbReference type="Proteomes" id="UP001174934"/>
    </source>
</evidence>
<gene>
    <name evidence="7" type="ORF">B0T17DRAFT_566861</name>
</gene>
<protein>
    <submittedName>
        <fullName evidence="7">Aspartic peptidase domain-containing protein</fullName>
    </submittedName>
</protein>
<comment type="similarity">
    <text evidence="1 4">Belongs to the peptidase A1 family.</text>
</comment>
<evidence type="ECO:0000256" key="2">
    <source>
        <dbReference type="ARBA" id="ARBA00022750"/>
    </source>
</evidence>
<proteinExistence type="inferred from homology"/>
<evidence type="ECO:0000256" key="4">
    <source>
        <dbReference type="RuleBase" id="RU000454"/>
    </source>
</evidence>
<organism evidence="7 8">
    <name type="scientific">Bombardia bombarda</name>
    <dbReference type="NCBI Taxonomy" id="252184"/>
    <lineage>
        <taxon>Eukaryota</taxon>
        <taxon>Fungi</taxon>
        <taxon>Dikarya</taxon>
        <taxon>Ascomycota</taxon>
        <taxon>Pezizomycotina</taxon>
        <taxon>Sordariomycetes</taxon>
        <taxon>Sordariomycetidae</taxon>
        <taxon>Sordariales</taxon>
        <taxon>Lasiosphaeriaceae</taxon>
        <taxon>Bombardia</taxon>
    </lineage>
</organism>
<feature type="signal peptide" evidence="5">
    <location>
        <begin position="1"/>
        <end position="18"/>
    </location>
</feature>